<dbReference type="eggNOG" id="COG0482">
    <property type="taxonomic scope" value="Bacteria"/>
</dbReference>
<evidence type="ECO:0000256" key="1">
    <source>
        <dbReference type="ARBA" id="ARBA00022555"/>
    </source>
</evidence>
<dbReference type="OrthoDB" id="9800696at2"/>
<dbReference type="STRING" id="1399147.P618_200376"/>
<dbReference type="RefSeq" id="WP_021828028.1">
    <property type="nucleotide sequence ID" value="NZ_AWTR02000045.1"/>
</dbReference>
<comment type="catalytic activity">
    <reaction evidence="8 9">
        <text>S-sulfanyl-L-cysteinyl-[protein] + uridine(34) in tRNA + AH2 + ATP = 2-thiouridine(34) in tRNA + L-cysteinyl-[protein] + A + AMP + diphosphate + H(+)</text>
        <dbReference type="Rhea" id="RHEA:47032"/>
        <dbReference type="Rhea" id="RHEA-COMP:10131"/>
        <dbReference type="Rhea" id="RHEA-COMP:11726"/>
        <dbReference type="Rhea" id="RHEA-COMP:11727"/>
        <dbReference type="Rhea" id="RHEA-COMP:11728"/>
        <dbReference type="ChEBI" id="CHEBI:13193"/>
        <dbReference type="ChEBI" id="CHEBI:15378"/>
        <dbReference type="ChEBI" id="CHEBI:17499"/>
        <dbReference type="ChEBI" id="CHEBI:29950"/>
        <dbReference type="ChEBI" id="CHEBI:30616"/>
        <dbReference type="ChEBI" id="CHEBI:33019"/>
        <dbReference type="ChEBI" id="CHEBI:61963"/>
        <dbReference type="ChEBI" id="CHEBI:65315"/>
        <dbReference type="ChEBI" id="CHEBI:87170"/>
        <dbReference type="ChEBI" id="CHEBI:456215"/>
        <dbReference type="EC" id="2.8.1.13"/>
    </reaction>
</comment>
<dbReference type="NCBIfam" id="NF001138">
    <property type="entry name" value="PRK00143.1"/>
    <property type="match status" value="1"/>
</dbReference>
<reference evidence="12 13" key="1">
    <citation type="journal article" date="2014" name="FEMS Microbiol. Lett.">
        <title>Draft genome sequences of three Holospora species (Holospora obtusa, Holospora undulata, and Holospora elegans), endonuclear symbiotic bacteria of the ciliate Paramecium caudatum.</title>
        <authorList>
            <person name="Dohra H."/>
            <person name="Tanaka K."/>
            <person name="Suzuki T."/>
            <person name="Fujishima M."/>
            <person name="Suzuki H."/>
        </authorList>
    </citation>
    <scope>NUCLEOTIDE SEQUENCE [LARGE SCALE GENOMIC DNA]</scope>
    <source>
        <strain evidence="12 13">F1</strain>
    </source>
</reference>
<keyword evidence="6 9" id="KW-0694">RNA-binding</keyword>
<keyword evidence="1 9" id="KW-0820">tRNA-binding</keyword>
<dbReference type="Gene3D" id="3.40.50.620">
    <property type="entry name" value="HUPs"/>
    <property type="match status" value="1"/>
</dbReference>
<dbReference type="PANTHER" id="PTHR11933">
    <property type="entry name" value="TRNA 5-METHYLAMINOMETHYL-2-THIOURIDYLATE -METHYLTRANSFERASE"/>
    <property type="match status" value="1"/>
</dbReference>
<dbReference type="AlphaFoldDB" id="W6TE59"/>
<dbReference type="GO" id="GO:0103016">
    <property type="term" value="F:tRNA-uridine 2-sulfurtransferase activity"/>
    <property type="evidence" value="ECO:0007669"/>
    <property type="project" value="UniProtKB-EC"/>
</dbReference>
<evidence type="ECO:0000256" key="8">
    <source>
        <dbReference type="ARBA" id="ARBA00051542"/>
    </source>
</evidence>
<dbReference type="NCBIfam" id="TIGR00420">
    <property type="entry name" value="trmU"/>
    <property type="match status" value="1"/>
</dbReference>
<sequence>MSSARVVVGMSGGVDSTLAAGLLKEEGYDVIGVTLKLYDYEQSIEETPQAKRDCHPLAFIQRAQEAAEILGISHHVLKKEDLFRQKIVIPFLESYQKGKTPLPCAKCNRDVKTETLWRAMQKFGAQYIATGHYVQRRKQEHGVELHRGRDEQRDQSFFLFMLTFQHIQNHLFPLGALSKEEVRSQAFNRGFKNAYVQASQDLCFMAKNSYQSWMEKEAIVLTPGPIVHEDGRVLGQHKGLAYFTIGQRQGIGVGGFLEPLYVVGMDVENHVLRVGPKEILGRNVLKLEDINWIAPDRTEDPIDLYARVRSSGALIPASFSFSQQKVFLNQLEYGVAPGQACVFYEGTRMLGGGWILESEKI</sequence>
<dbReference type="Pfam" id="PF20259">
    <property type="entry name" value="tRNA_Me_trans_M"/>
    <property type="match status" value="1"/>
</dbReference>
<keyword evidence="4 9" id="KW-0547">Nucleotide-binding</keyword>
<feature type="binding site" evidence="9">
    <location>
        <position position="35"/>
    </location>
    <ligand>
        <name>ATP</name>
        <dbReference type="ChEBI" id="CHEBI:30616"/>
    </ligand>
</feature>
<dbReference type="Gene3D" id="2.40.30.10">
    <property type="entry name" value="Translation factors"/>
    <property type="match status" value="1"/>
</dbReference>
<feature type="site" description="Interaction with tRNA" evidence="9">
    <location>
        <position position="132"/>
    </location>
</feature>
<feature type="binding site" evidence="9">
    <location>
        <begin position="9"/>
        <end position="16"/>
    </location>
    <ligand>
        <name>ATP</name>
        <dbReference type="ChEBI" id="CHEBI:30616"/>
    </ligand>
</feature>
<dbReference type="GO" id="GO:0005737">
    <property type="term" value="C:cytoplasm"/>
    <property type="evidence" value="ECO:0007669"/>
    <property type="project" value="UniProtKB-SubCell"/>
</dbReference>
<dbReference type="Pfam" id="PF03054">
    <property type="entry name" value="tRNA_Me_trans"/>
    <property type="match status" value="1"/>
</dbReference>
<evidence type="ECO:0000256" key="3">
    <source>
        <dbReference type="ARBA" id="ARBA00022694"/>
    </source>
</evidence>
<dbReference type="FunFam" id="2.30.30.280:FF:000001">
    <property type="entry name" value="tRNA-specific 2-thiouridylase MnmA"/>
    <property type="match status" value="1"/>
</dbReference>
<evidence type="ECO:0000256" key="4">
    <source>
        <dbReference type="ARBA" id="ARBA00022741"/>
    </source>
</evidence>
<dbReference type="CDD" id="cd01998">
    <property type="entry name" value="MnmA_TRMU-like"/>
    <property type="match status" value="1"/>
</dbReference>
<evidence type="ECO:0000256" key="7">
    <source>
        <dbReference type="ARBA" id="ARBA00023157"/>
    </source>
</evidence>
<protein>
    <recommendedName>
        <fullName evidence="9">tRNA-specific 2-thiouridylase MnmA</fullName>
        <ecNumber evidence="9">2.8.1.13</ecNumber>
    </recommendedName>
</protein>
<dbReference type="HAMAP" id="MF_00144">
    <property type="entry name" value="tRNA_thiouridyl_MnmA"/>
    <property type="match status" value="1"/>
</dbReference>
<dbReference type="InterPro" id="IPR023382">
    <property type="entry name" value="MnmA-like_central_sf"/>
</dbReference>
<name>W6TE59_HOLOB</name>
<feature type="domain" description="tRNA-specific 2-thiouridylase MnmA-like central" evidence="11">
    <location>
        <begin position="221"/>
        <end position="275"/>
    </location>
</feature>
<comment type="caution">
    <text evidence="12">The sequence shown here is derived from an EMBL/GenBank/DDBJ whole genome shotgun (WGS) entry which is preliminary data.</text>
</comment>
<evidence type="ECO:0000256" key="2">
    <source>
        <dbReference type="ARBA" id="ARBA00022679"/>
    </source>
</evidence>
<proteinExistence type="inferred from homology"/>
<comment type="caution">
    <text evidence="9">Lacks conserved residue(s) required for the propagation of feature annotation.</text>
</comment>
<comment type="subcellular location">
    <subcellularLocation>
        <location evidence="9">Cytoplasm</location>
    </subcellularLocation>
</comment>
<dbReference type="GO" id="GO:0002143">
    <property type="term" value="P:tRNA wobble position uridine thiolation"/>
    <property type="evidence" value="ECO:0007669"/>
    <property type="project" value="TreeGrafter"/>
</dbReference>
<keyword evidence="5 9" id="KW-0067">ATP-binding</keyword>
<dbReference type="GO" id="GO:0000049">
    <property type="term" value="F:tRNA binding"/>
    <property type="evidence" value="ECO:0007669"/>
    <property type="project" value="UniProtKB-KW"/>
</dbReference>
<evidence type="ECO:0000259" key="11">
    <source>
        <dbReference type="Pfam" id="PF20259"/>
    </source>
</evidence>
<feature type="site" description="Interaction with tRNA" evidence="9">
    <location>
        <position position="339"/>
    </location>
</feature>
<feature type="binding site" evidence="9">
    <location>
        <position position="131"/>
    </location>
    <ligand>
        <name>ATP</name>
        <dbReference type="ChEBI" id="CHEBI:30616"/>
    </ligand>
</feature>
<organism evidence="12 13">
    <name type="scientific">Holospora obtusa F1</name>
    <dbReference type="NCBI Taxonomy" id="1399147"/>
    <lineage>
        <taxon>Bacteria</taxon>
        <taxon>Pseudomonadati</taxon>
        <taxon>Pseudomonadota</taxon>
        <taxon>Alphaproteobacteria</taxon>
        <taxon>Holosporales</taxon>
        <taxon>Holosporaceae</taxon>
        <taxon>Holospora</taxon>
    </lineage>
</organism>
<feature type="region of interest" description="Interaction with tRNA" evidence="9">
    <location>
        <begin position="153"/>
        <end position="155"/>
    </location>
</feature>
<dbReference type="InterPro" id="IPR004506">
    <property type="entry name" value="MnmA-like"/>
</dbReference>
<feature type="active site" description="Cysteine persulfide intermediate" evidence="9">
    <location>
        <position position="203"/>
    </location>
</feature>
<dbReference type="EC" id="2.8.1.13" evidence="9"/>
<evidence type="ECO:0000256" key="9">
    <source>
        <dbReference type="HAMAP-Rule" id="MF_00144"/>
    </source>
</evidence>
<dbReference type="Pfam" id="PF20258">
    <property type="entry name" value="tRNA_Me_trans_C"/>
    <property type="match status" value="1"/>
</dbReference>
<comment type="function">
    <text evidence="9">Catalyzes the 2-thiolation of uridine at the wobble position (U34) of tRNA, leading to the formation of s(2)U34.</text>
</comment>
<evidence type="ECO:0000259" key="10">
    <source>
        <dbReference type="Pfam" id="PF20258"/>
    </source>
</evidence>
<dbReference type="InterPro" id="IPR014729">
    <property type="entry name" value="Rossmann-like_a/b/a_fold"/>
</dbReference>
<dbReference type="SUPFAM" id="SSF52402">
    <property type="entry name" value="Adenine nucleotide alpha hydrolases-like"/>
    <property type="match status" value="1"/>
</dbReference>
<dbReference type="PANTHER" id="PTHR11933:SF5">
    <property type="entry name" value="MITOCHONDRIAL TRNA-SPECIFIC 2-THIOURIDYLASE 1"/>
    <property type="match status" value="1"/>
</dbReference>
<keyword evidence="2 9" id="KW-0808">Transferase</keyword>
<feature type="active site" description="Nucleophile" evidence="9">
    <location>
        <position position="107"/>
    </location>
</feature>
<dbReference type="GO" id="GO:0005524">
    <property type="term" value="F:ATP binding"/>
    <property type="evidence" value="ECO:0007669"/>
    <property type="project" value="UniProtKB-KW"/>
</dbReference>
<evidence type="ECO:0000313" key="12">
    <source>
        <dbReference type="EMBL" id="ETZ07428.1"/>
    </source>
</evidence>
<evidence type="ECO:0000256" key="5">
    <source>
        <dbReference type="ARBA" id="ARBA00022840"/>
    </source>
</evidence>
<accession>W6TE59</accession>
<keyword evidence="7" id="KW-1015">Disulfide bond</keyword>
<feature type="domain" description="tRNA-specific 2-thiouridylase MnmA-like C-terminal" evidence="10">
    <location>
        <begin position="284"/>
        <end position="355"/>
    </location>
</feature>
<dbReference type="Gene3D" id="2.30.30.280">
    <property type="entry name" value="Adenine nucleotide alpha hydrolases-like domains"/>
    <property type="match status" value="1"/>
</dbReference>
<keyword evidence="13" id="KW-1185">Reference proteome</keyword>
<evidence type="ECO:0000256" key="6">
    <source>
        <dbReference type="ARBA" id="ARBA00022884"/>
    </source>
</evidence>
<dbReference type="InterPro" id="IPR046885">
    <property type="entry name" value="MnmA-like_C"/>
</dbReference>
<evidence type="ECO:0000313" key="13">
    <source>
        <dbReference type="Proteomes" id="UP000019112"/>
    </source>
</evidence>
<dbReference type="InterPro" id="IPR046884">
    <property type="entry name" value="MnmA-like_central"/>
</dbReference>
<comment type="similarity">
    <text evidence="9">Belongs to the MnmA/TRMU family.</text>
</comment>
<keyword evidence="3 9" id="KW-0819">tRNA processing</keyword>
<gene>
    <name evidence="9" type="primary">mnmA</name>
    <name evidence="12" type="ORF">P618_200376</name>
</gene>
<dbReference type="Proteomes" id="UP000019112">
    <property type="component" value="Unassembled WGS sequence"/>
</dbReference>
<keyword evidence="9" id="KW-0963">Cytoplasm</keyword>
<dbReference type="EMBL" id="AWTR02000045">
    <property type="protein sequence ID" value="ETZ07428.1"/>
    <property type="molecule type" value="Genomic_DNA"/>
</dbReference>